<dbReference type="EMBL" id="CAXLJM020000170">
    <property type="protein sequence ID" value="CAL8148309.1"/>
    <property type="molecule type" value="Genomic_DNA"/>
</dbReference>
<dbReference type="InterPro" id="IPR029058">
    <property type="entry name" value="AB_hydrolase_fold"/>
</dbReference>
<keyword evidence="5" id="KW-1185">Reference proteome</keyword>
<accession>A0ABP1SAA2</accession>
<dbReference type="Gene3D" id="3.40.50.1820">
    <property type="entry name" value="alpha/beta hydrolase"/>
    <property type="match status" value="1"/>
</dbReference>
<evidence type="ECO:0000256" key="2">
    <source>
        <dbReference type="SAM" id="Phobius"/>
    </source>
</evidence>
<dbReference type="InterPro" id="IPR012020">
    <property type="entry name" value="ABHD4"/>
</dbReference>
<dbReference type="Proteomes" id="UP001642540">
    <property type="component" value="Unassembled WGS sequence"/>
</dbReference>
<keyword evidence="2" id="KW-0812">Transmembrane</keyword>
<feature type="domain" description="AB hydrolase-1" evidence="3">
    <location>
        <begin position="123"/>
        <end position="368"/>
    </location>
</feature>
<dbReference type="PANTHER" id="PTHR10794:SF63">
    <property type="entry name" value="ALPHA_BETA HYDROLASE 1, ISOFORM A"/>
    <property type="match status" value="1"/>
</dbReference>
<organism evidence="4 5">
    <name type="scientific">Orchesella dallaii</name>
    <dbReference type="NCBI Taxonomy" id="48710"/>
    <lineage>
        <taxon>Eukaryota</taxon>
        <taxon>Metazoa</taxon>
        <taxon>Ecdysozoa</taxon>
        <taxon>Arthropoda</taxon>
        <taxon>Hexapoda</taxon>
        <taxon>Collembola</taxon>
        <taxon>Entomobryomorpha</taxon>
        <taxon>Entomobryoidea</taxon>
        <taxon>Orchesellidae</taxon>
        <taxon>Orchesellinae</taxon>
        <taxon>Orchesella</taxon>
    </lineage>
</organism>
<protein>
    <recommendedName>
        <fullName evidence="3">AB hydrolase-1 domain-containing protein</fullName>
    </recommendedName>
</protein>
<evidence type="ECO:0000256" key="1">
    <source>
        <dbReference type="ARBA" id="ARBA00010884"/>
    </source>
</evidence>
<dbReference type="InterPro" id="IPR000073">
    <property type="entry name" value="AB_hydrolase_1"/>
</dbReference>
<evidence type="ECO:0000259" key="3">
    <source>
        <dbReference type="Pfam" id="PF00561"/>
    </source>
</evidence>
<name>A0ABP1SAA2_9HEXA</name>
<dbReference type="Pfam" id="PF00561">
    <property type="entry name" value="Abhydrolase_1"/>
    <property type="match status" value="1"/>
</dbReference>
<sequence length="417" mass="46956">MSESGAADEGSLFALTTAATTVAMVAVYYIFSVVQKPTIFTGNLLLQKFLDDHMPSLKEKYWPCWFSWEGRLQSALGLNLRISSKETLPYRREILELKDGGQLAVDFLGEQENKDVADDEKLVVFLLPGLTSSSNTSYVKTIAMSIVQAGAVVAVLNNRGLGGVPLKTPRTYCAANHEDVREVIAHLKKTFPNHKMIAIGASLGGMTIGRYLINHPEEAKNTFLAVMLISICWDPMVGTASIEKPFVNRYIVNYTLTSNMQNLASKYRSVLESRNCWDFEKVLGSKTLREFDHHFTAPQFGYESYEEYYKAAKIAPEIQKFSIPVIGLNARDDPMQPGDDLPIQQATDDRSKLALIVTSRGGHLGWLESPLPVRRKFHYMERVVYEFVKAVRKNSSELLYIRDAQEKRNLFASDIYQ</sequence>
<feature type="transmembrane region" description="Helical" evidence="2">
    <location>
        <begin position="12"/>
        <end position="31"/>
    </location>
</feature>
<comment type="caution">
    <text evidence="4">The sequence shown here is derived from an EMBL/GenBank/DDBJ whole genome shotgun (WGS) entry which is preliminary data.</text>
</comment>
<evidence type="ECO:0000313" key="5">
    <source>
        <dbReference type="Proteomes" id="UP001642540"/>
    </source>
</evidence>
<keyword evidence="2" id="KW-1133">Transmembrane helix</keyword>
<dbReference type="PANTHER" id="PTHR10794">
    <property type="entry name" value="ABHYDROLASE DOMAIN-CONTAINING PROTEIN"/>
    <property type="match status" value="1"/>
</dbReference>
<proteinExistence type="inferred from homology"/>
<gene>
    <name evidence="4" type="ORF">ODALV1_LOCUS31383</name>
</gene>
<dbReference type="SUPFAM" id="SSF53474">
    <property type="entry name" value="alpha/beta-Hydrolases"/>
    <property type="match status" value="1"/>
</dbReference>
<comment type="similarity">
    <text evidence="1">Belongs to the AB hydrolase superfamily. AB hydrolase 4 family.</text>
</comment>
<reference evidence="4 5" key="1">
    <citation type="submission" date="2024-08" db="EMBL/GenBank/DDBJ databases">
        <authorList>
            <person name="Cucini C."/>
            <person name="Frati F."/>
        </authorList>
    </citation>
    <scope>NUCLEOTIDE SEQUENCE [LARGE SCALE GENOMIC DNA]</scope>
</reference>
<keyword evidence="2" id="KW-0472">Membrane</keyword>
<dbReference type="PIRSF" id="PIRSF005211">
    <property type="entry name" value="Ab_hydro_YheT"/>
    <property type="match status" value="1"/>
</dbReference>
<dbReference type="InterPro" id="IPR050960">
    <property type="entry name" value="AB_hydrolase_4_sf"/>
</dbReference>
<evidence type="ECO:0000313" key="4">
    <source>
        <dbReference type="EMBL" id="CAL8148309.1"/>
    </source>
</evidence>